<dbReference type="InterPro" id="IPR051842">
    <property type="entry name" value="uS12_prolyl_hydroxylase"/>
</dbReference>
<evidence type="ECO:0000256" key="1">
    <source>
        <dbReference type="ARBA" id="ARBA00001961"/>
    </source>
</evidence>
<dbReference type="Gene3D" id="2.60.120.620">
    <property type="entry name" value="q2cbj1_9rhob like domain"/>
    <property type="match status" value="2"/>
</dbReference>
<dbReference type="PANTHER" id="PTHR12117:SF0">
    <property type="entry name" value="PROLYL 3-HYDROXYLASE OGFOD1"/>
    <property type="match status" value="1"/>
</dbReference>
<evidence type="ECO:0000313" key="6">
    <source>
        <dbReference type="EMBL" id="CAJ0589232.1"/>
    </source>
</evidence>
<proteinExistence type="predicted"/>
<dbReference type="Pfam" id="PF13661">
    <property type="entry name" value="2OG-FeII_Oxy_4"/>
    <property type="match status" value="1"/>
</dbReference>
<dbReference type="GO" id="GO:0031543">
    <property type="term" value="F:peptidyl-proline dioxygenase activity"/>
    <property type="evidence" value="ECO:0007669"/>
    <property type="project" value="TreeGrafter"/>
</dbReference>
<comment type="caution">
    <text evidence="6">The sequence shown here is derived from an EMBL/GenBank/DDBJ whole genome shotgun (WGS) entry which is preliminary data.</text>
</comment>
<evidence type="ECO:0000256" key="4">
    <source>
        <dbReference type="ARBA" id="ARBA00023002"/>
    </source>
</evidence>
<dbReference type="PANTHER" id="PTHR12117">
    <property type="entry name" value="HISTONE ACETYLTRANSFERASE COMPLEX"/>
    <property type="match status" value="1"/>
</dbReference>
<dbReference type="GO" id="GO:0031418">
    <property type="term" value="F:L-ascorbic acid binding"/>
    <property type="evidence" value="ECO:0007669"/>
    <property type="project" value="UniProtKB-KW"/>
</dbReference>
<dbReference type="GO" id="GO:0006449">
    <property type="term" value="P:regulation of translational termination"/>
    <property type="evidence" value="ECO:0007669"/>
    <property type="project" value="TreeGrafter"/>
</dbReference>
<dbReference type="InterPro" id="IPR039558">
    <property type="entry name" value="TPA1/OFD1_N"/>
</dbReference>
<dbReference type="Pfam" id="PF10637">
    <property type="entry name" value="Ofd1_CTDD"/>
    <property type="match status" value="1"/>
</dbReference>
<evidence type="ECO:0000256" key="2">
    <source>
        <dbReference type="ARBA" id="ARBA00022896"/>
    </source>
</evidence>
<dbReference type="EMBL" id="CATQJL010000001">
    <property type="protein sequence ID" value="CAJ0589232.1"/>
    <property type="molecule type" value="Genomic_DNA"/>
</dbReference>
<dbReference type="GO" id="GO:0005506">
    <property type="term" value="F:iron ion binding"/>
    <property type="evidence" value="ECO:0007669"/>
    <property type="project" value="InterPro"/>
</dbReference>
<comment type="cofactor">
    <cofactor evidence="1">
        <name>L-ascorbate</name>
        <dbReference type="ChEBI" id="CHEBI:38290"/>
    </cofactor>
</comment>
<evidence type="ECO:0000256" key="3">
    <source>
        <dbReference type="ARBA" id="ARBA00022964"/>
    </source>
</evidence>
<dbReference type="InterPro" id="IPR006620">
    <property type="entry name" value="Pro_4_hyd_alph"/>
</dbReference>
<keyword evidence="3" id="KW-0223">Dioxygenase</keyword>
<protein>
    <recommendedName>
        <fullName evidence="5">Prolyl 4-hydroxylase alpha subunit domain-containing protein</fullName>
    </recommendedName>
</protein>
<reference evidence="6" key="1">
    <citation type="submission" date="2023-07" db="EMBL/GenBank/DDBJ databases">
        <authorList>
            <consortium name="CYATHOMIX"/>
        </authorList>
    </citation>
    <scope>NUCLEOTIDE SEQUENCE</scope>
    <source>
        <strain evidence="6">N/A</strain>
    </source>
</reference>
<organism evidence="6 7">
    <name type="scientific">Cylicocyclus nassatus</name>
    <name type="common">Nematode worm</name>
    <dbReference type="NCBI Taxonomy" id="53992"/>
    <lineage>
        <taxon>Eukaryota</taxon>
        <taxon>Metazoa</taxon>
        <taxon>Ecdysozoa</taxon>
        <taxon>Nematoda</taxon>
        <taxon>Chromadorea</taxon>
        <taxon>Rhabditida</taxon>
        <taxon>Rhabditina</taxon>
        <taxon>Rhabditomorpha</taxon>
        <taxon>Strongyloidea</taxon>
        <taxon>Strongylidae</taxon>
        <taxon>Cylicocyclus</taxon>
    </lineage>
</organism>
<keyword evidence="4" id="KW-0560">Oxidoreductase</keyword>
<dbReference type="AlphaFoldDB" id="A0AA36DNF8"/>
<evidence type="ECO:0000313" key="7">
    <source>
        <dbReference type="Proteomes" id="UP001176961"/>
    </source>
</evidence>
<gene>
    <name evidence="6" type="ORF">CYNAS_LOCUS1215</name>
</gene>
<dbReference type="SMART" id="SM00702">
    <property type="entry name" value="P4Hc"/>
    <property type="match status" value="1"/>
</dbReference>
<evidence type="ECO:0000259" key="5">
    <source>
        <dbReference type="SMART" id="SM00702"/>
    </source>
</evidence>
<dbReference type="Proteomes" id="UP001176961">
    <property type="component" value="Unassembled WGS sequence"/>
</dbReference>
<feature type="non-terminal residue" evidence="6">
    <location>
        <position position="450"/>
    </location>
</feature>
<accession>A0AA36DNF8</accession>
<keyword evidence="2" id="KW-0847">Vitamin C</keyword>
<sequence>SFPEKQPFPHWQLTKFLDVEPSVIERVEQELIKYPGWHRKENDLYSLHQTPDLKGLSSMKYPAITSFRDFLYKEVREWLAKTSGIELLEEVDSTGSCYASTDCLLTHSDQVEHRRFAFVYYFTEDPWEESFGGQTNIYNSNEKDDPTTVFASLIPHRNSLLLFEVSEKSWHSVEEVIGEENCPRLSINGWFHTDRPIEPVIRPPVIRPQIAPHGQVDLSQFFSTQVLNEKLEKNMGEIFKTTNELLIKNAFQKGFNDEMMLALESAKWIQKGPVNKRSMAEYNVEAGGSECIAKFVRALRSQTMMDYVKKVTASEYENPHTTLRIYRLTHRCYTVLGDEDAEQYMKDGLSADFWFYFGKSDWSEDAGGEVVYIEKDVEEPVLRCPPTVGAMALVRRDKDVFPFLKYVNHLAKPDPIYVVALSVYGLLPSKNEEGECSTSAVDSQANGEKV</sequence>
<dbReference type="GO" id="GO:0005737">
    <property type="term" value="C:cytoplasm"/>
    <property type="evidence" value="ECO:0007669"/>
    <property type="project" value="TreeGrafter"/>
</dbReference>
<keyword evidence="7" id="KW-1185">Reference proteome</keyword>
<name>A0AA36DNF8_CYLNA</name>
<dbReference type="InterPro" id="IPR019601">
    <property type="entry name" value="Oxoglutarate/Fe-dep_Oase_C"/>
</dbReference>
<feature type="domain" description="Prolyl 4-hydroxylase alpha subunit" evidence="5">
    <location>
        <begin position="15"/>
        <end position="192"/>
    </location>
</feature>